<evidence type="ECO:0000256" key="1">
    <source>
        <dbReference type="SAM" id="MobiDB-lite"/>
    </source>
</evidence>
<name>A0AAJ0BJU3_9PEZI</name>
<dbReference type="AlphaFoldDB" id="A0AAJ0BJU3"/>
<feature type="compositionally biased region" description="Low complexity" evidence="1">
    <location>
        <begin position="378"/>
        <end position="392"/>
    </location>
</feature>
<feature type="region of interest" description="Disordered" evidence="1">
    <location>
        <begin position="50"/>
        <end position="88"/>
    </location>
</feature>
<dbReference type="EMBL" id="MU839828">
    <property type="protein sequence ID" value="KAK1759265.1"/>
    <property type="molecule type" value="Genomic_DNA"/>
</dbReference>
<feature type="region of interest" description="Disordered" evidence="1">
    <location>
        <begin position="254"/>
        <end position="283"/>
    </location>
</feature>
<reference evidence="2" key="1">
    <citation type="submission" date="2023-06" db="EMBL/GenBank/DDBJ databases">
        <title>Genome-scale phylogeny and comparative genomics of the fungal order Sordariales.</title>
        <authorList>
            <consortium name="Lawrence Berkeley National Laboratory"/>
            <person name="Hensen N."/>
            <person name="Bonometti L."/>
            <person name="Westerberg I."/>
            <person name="Brannstrom I.O."/>
            <person name="Guillou S."/>
            <person name="Cros-Aarteil S."/>
            <person name="Calhoun S."/>
            <person name="Haridas S."/>
            <person name="Kuo A."/>
            <person name="Mondo S."/>
            <person name="Pangilinan J."/>
            <person name="Riley R."/>
            <person name="Labutti K."/>
            <person name="Andreopoulos B."/>
            <person name="Lipzen A."/>
            <person name="Chen C."/>
            <person name="Yanf M."/>
            <person name="Daum C."/>
            <person name="Ng V."/>
            <person name="Clum A."/>
            <person name="Steindorff A."/>
            <person name="Ohm R."/>
            <person name="Martin F."/>
            <person name="Silar P."/>
            <person name="Natvig D."/>
            <person name="Lalanne C."/>
            <person name="Gautier V."/>
            <person name="Ament-Velasquez S.L."/>
            <person name="Kruys A."/>
            <person name="Hutchinson M.I."/>
            <person name="Powell A.J."/>
            <person name="Barry K."/>
            <person name="Miller A.N."/>
            <person name="Grigoriev I.V."/>
            <person name="Debuchy R."/>
            <person name="Gladieux P."/>
            <person name="Thoren M.H."/>
            <person name="Johannesson H."/>
        </authorList>
    </citation>
    <scope>NUCLEOTIDE SEQUENCE</scope>
    <source>
        <strain evidence="2">PSN4</strain>
    </source>
</reference>
<organism evidence="2 3">
    <name type="scientific">Echria macrotheca</name>
    <dbReference type="NCBI Taxonomy" id="438768"/>
    <lineage>
        <taxon>Eukaryota</taxon>
        <taxon>Fungi</taxon>
        <taxon>Dikarya</taxon>
        <taxon>Ascomycota</taxon>
        <taxon>Pezizomycotina</taxon>
        <taxon>Sordariomycetes</taxon>
        <taxon>Sordariomycetidae</taxon>
        <taxon>Sordariales</taxon>
        <taxon>Schizotheciaceae</taxon>
        <taxon>Echria</taxon>
    </lineage>
</organism>
<sequence>MPLPVAAKAGIIVASVAVAAAIALYESPELRRVAEDFRRRVAIALHSLGDNLDPDRQQEPRFNRPEDAEGFLQSRGGDAGVDADDETRRRQREELMYWNAKREEMIELKRRESEQAASPPQAASPSPRALTFDDFLRQDNGADRGTFVYNTGASRWDDQEYQGVRRRGAVEGVRGLSASMIANPFADEYGIEMDEQPGTEPEKHALSPGRDEIMSDIYAATPRDDRSAASQTLSPQSKPVVPDVLFDFDSQARSECGTTDSATVDHEKRATPAASAPGSELGDNEYMTAGQEDRGADIHASIQAWAQGSNRSFYSPLPETPVAPLSDVDVVSWGQQTPKYSPSVASGVDVANDTMSSHGDDFGVMSDEEGIPTPNSWSEVGSVVSENESVHW</sequence>
<evidence type="ECO:0000313" key="3">
    <source>
        <dbReference type="Proteomes" id="UP001239445"/>
    </source>
</evidence>
<keyword evidence="3" id="KW-1185">Reference proteome</keyword>
<accession>A0AAJ0BJU3</accession>
<protein>
    <submittedName>
        <fullName evidence="2">Uncharacterized protein</fullName>
    </submittedName>
</protein>
<evidence type="ECO:0000313" key="2">
    <source>
        <dbReference type="EMBL" id="KAK1759265.1"/>
    </source>
</evidence>
<proteinExistence type="predicted"/>
<comment type="caution">
    <text evidence="2">The sequence shown here is derived from an EMBL/GenBank/DDBJ whole genome shotgun (WGS) entry which is preliminary data.</text>
</comment>
<dbReference type="Proteomes" id="UP001239445">
    <property type="component" value="Unassembled WGS sequence"/>
</dbReference>
<feature type="compositionally biased region" description="Basic and acidic residues" evidence="1">
    <location>
        <begin position="53"/>
        <end position="67"/>
    </location>
</feature>
<gene>
    <name evidence="2" type="ORF">QBC47DRAFT_371437</name>
</gene>
<feature type="region of interest" description="Disordered" evidence="1">
    <location>
        <begin position="338"/>
        <end position="392"/>
    </location>
</feature>